<proteinExistence type="predicted"/>
<keyword evidence="1" id="KW-0479">Metal-binding</keyword>
<dbReference type="SUPFAM" id="SSF57850">
    <property type="entry name" value="RING/U-box"/>
    <property type="match status" value="1"/>
</dbReference>
<evidence type="ECO:0000256" key="1">
    <source>
        <dbReference type="ARBA" id="ARBA00022723"/>
    </source>
</evidence>
<dbReference type="Pfam" id="PF13445">
    <property type="entry name" value="zf-RING_UBOX"/>
    <property type="match status" value="1"/>
</dbReference>
<dbReference type="GO" id="GO:0008270">
    <property type="term" value="F:zinc ion binding"/>
    <property type="evidence" value="ECO:0007669"/>
    <property type="project" value="UniProtKB-KW"/>
</dbReference>
<accession>A0A6A7B996</accession>
<dbReference type="InterPro" id="IPR027370">
    <property type="entry name" value="Znf-RING_euk"/>
</dbReference>
<gene>
    <name evidence="6" type="ORF">T440DRAFT_467293</name>
</gene>
<dbReference type="CDD" id="cd16448">
    <property type="entry name" value="RING-H2"/>
    <property type="match status" value="1"/>
</dbReference>
<evidence type="ECO:0000313" key="6">
    <source>
        <dbReference type="EMBL" id="KAF2852061.1"/>
    </source>
</evidence>
<keyword evidence="2 4" id="KW-0863">Zinc-finger</keyword>
<dbReference type="PROSITE" id="PS50089">
    <property type="entry name" value="ZF_RING_2"/>
    <property type="match status" value="1"/>
</dbReference>
<dbReference type="InterPro" id="IPR001841">
    <property type="entry name" value="Znf_RING"/>
</dbReference>
<reference evidence="6" key="1">
    <citation type="submission" date="2020-01" db="EMBL/GenBank/DDBJ databases">
        <authorList>
            <consortium name="DOE Joint Genome Institute"/>
            <person name="Haridas S."/>
            <person name="Albert R."/>
            <person name="Binder M."/>
            <person name="Bloem J."/>
            <person name="Labutti K."/>
            <person name="Salamov A."/>
            <person name="Andreopoulos B."/>
            <person name="Baker S.E."/>
            <person name="Barry K."/>
            <person name="Bills G."/>
            <person name="Bluhm B.H."/>
            <person name="Cannon C."/>
            <person name="Castanera R."/>
            <person name="Culley D.E."/>
            <person name="Daum C."/>
            <person name="Ezra D."/>
            <person name="Gonzalez J.B."/>
            <person name="Henrissat B."/>
            <person name="Kuo A."/>
            <person name="Liang C."/>
            <person name="Lipzen A."/>
            <person name="Lutzoni F."/>
            <person name="Magnuson J."/>
            <person name="Mondo S."/>
            <person name="Nolan M."/>
            <person name="Ohm R."/>
            <person name="Pangilinan J."/>
            <person name="Park H.-J."/>
            <person name="Ramirez L."/>
            <person name="Alfaro M."/>
            <person name="Sun H."/>
            <person name="Tritt A."/>
            <person name="Yoshinaga Y."/>
            <person name="Zwiers L.-H."/>
            <person name="Turgeon B.G."/>
            <person name="Goodwin S.B."/>
            <person name="Spatafora J.W."/>
            <person name="Crous P.W."/>
            <person name="Grigoriev I.V."/>
        </authorList>
    </citation>
    <scope>NUCLEOTIDE SEQUENCE</scope>
    <source>
        <strain evidence="6">IPT5</strain>
    </source>
</reference>
<sequence>MSQELDNSLSHSMRASESTIIHNHLQARMKDLVAVRKFRQNHSSLNSAYTLAIPVEEIRTLEQRQLLSTGNPSRLKTLSDIEVQEQVGKARDWLFDILDCHDLMFDREHNMRMFKSAVERDFAGRQDSWSERERIYMALTDPAIPTPEDRLRSAYLLVLHMNLAVRLPDVSKFAAVRMARIQNAKSLDDDLHKTREGIVDKINSNKVDHFACAVPLSSLQPSATSSVVDDNAGSCPICQNSYTDLSAFKIKHLIADYPVRIKHCGHVVGKSCLERWMATPRINPAKYPHRTCPLCRVKIEGVQVPPVPQTLKKHLRSDRRAMETARELVYGYDLEPEECHEAVIACMSMSITCNELLAEIHRQKIEGNSAHFDENKKILSERLEDVKKEMRAWGFRGNAVWNSICNEWMNVGVIRTE</sequence>
<keyword evidence="7" id="KW-1185">Reference proteome</keyword>
<evidence type="ECO:0000256" key="4">
    <source>
        <dbReference type="PROSITE-ProRule" id="PRU00175"/>
    </source>
</evidence>
<dbReference type="AlphaFoldDB" id="A0A6A7B996"/>
<feature type="domain" description="RING-type" evidence="5">
    <location>
        <begin position="235"/>
        <end position="296"/>
    </location>
</feature>
<dbReference type="EMBL" id="MU006300">
    <property type="protein sequence ID" value="KAF2852061.1"/>
    <property type="molecule type" value="Genomic_DNA"/>
</dbReference>
<evidence type="ECO:0000313" key="7">
    <source>
        <dbReference type="Proteomes" id="UP000799423"/>
    </source>
</evidence>
<dbReference type="OrthoDB" id="8062037at2759"/>
<protein>
    <recommendedName>
        <fullName evidence="5">RING-type domain-containing protein</fullName>
    </recommendedName>
</protein>
<evidence type="ECO:0000256" key="3">
    <source>
        <dbReference type="ARBA" id="ARBA00022833"/>
    </source>
</evidence>
<keyword evidence="3" id="KW-0862">Zinc</keyword>
<dbReference type="Proteomes" id="UP000799423">
    <property type="component" value="Unassembled WGS sequence"/>
</dbReference>
<evidence type="ECO:0000259" key="5">
    <source>
        <dbReference type="PROSITE" id="PS50089"/>
    </source>
</evidence>
<name>A0A6A7B996_9PLEO</name>
<evidence type="ECO:0000256" key="2">
    <source>
        <dbReference type="ARBA" id="ARBA00022771"/>
    </source>
</evidence>
<dbReference type="Gene3D" id="3.30.40.10">
    <property type="entry name" value="Zinc/RING finger domain, C3HC4 (zinc finger)"/>
    <property type="match status" value="1"/>
</dbReference>
<organism evidence="6 7">
    <name type="scientific">Plenodomus tracheiphilus IPT5</name>
    <dbReference type="NCBI Taxonomy" id="1408161"/>
    <lineage>
        <taxon>Eukaryota</taxon>
        <taxon>Fungi</taxon>
        <taxon>Dikarya</taxon>
        <taxon>Ascomycota</taxon>
        <taxon>Pezizomycotina</taxon>
        <taxon>Dothideomycetes</taxon>
        <taxon>Pleosporomycetidae</taxon>
        <taxon>Pleosporales</taxon>
        <taxon>Pleosporineae</taxon>
        <taxon>Leptosphaeriaceae</taxon>
        <taxon>Plenodomus</taxon>
    </lineage>
</organism>
<dbReference type="InterPro" id="IPR013083">
    <property type="entry name" value="Znf_RING/FYVE/PHD"/>
</dbReference>